<proteinExistence type="predicted"/>
<accession>A0A2P6TCL2</accession>
<evidence type="ECO:0000256" key="1">
    <source>
        <dbReference type="SAM" id="MobiDB-lite"/>
    </source>
</evidence>
<protein>
    <submittedName>
        <fullName evidence="2">Uncharacterized protein</fullName>
    </submittedName>
</protein>
<comment type="caution">
    <text evidence="2">The sequence shown here is derived from an EMBL/GenBank/DDBJ whole genome shotgun (WGS) entry which is preliminary data.</text>
</comment>
<dbReference type="Proteomes" id="UP000239899">
    <property type="component" value="Unassembled WGS sequence"/>
</dbReference>
<feature type="region of interest" description="Disordered" evidence="1">
    <location>
        <begin position="436"/>
        <end position="472"/>
    </location>
</feature>
<keyword evidence="3" id="KW-1185">Reference proteome</keyword>
<dbReference type="AlphaFoldDB" id="A0A2P6TCL2"/>
<evidence type="ECO:0000313" key="2">
    <source>
        <dbReference type="EMBL" id="PRW20380.1"/>
    </source>
</evidence>
<dbReference type="EMBL" id="LHPG02000024">
    <property type="protein sequence ID" value="PRW20380.1"/>
    <property type="molecule type" value="Genomic_DNA"/>
</dbReference>
<reference evidence="2 3" key="1">
    <citation type="journal article" date="2018" name="Plant J.">
        <title>Genome sequences of Chlorella sorokiniana UTEX 1602 and Micractinium conductrix SAG 241.80: implications to maltose excretion by a green alga.</title>
        <authorList>
            <person name="Arriola M.B."/>
            <person name="Velmurugan N."/>
            <person name="Zhang Y."/>
            <person name="Plunkett M.H."/>
            <person name="Hondzo H."/>
            <person name="Barney B.M."/>
        </authorList>
    </citation>
    <scope>NUCLEOTIDE SEQUENCE [LARGE SCALE GENOMIC DNA]</scope>
    <source>
        <strain evidence="3">UTEX 1602</strain>
    </source>
</reference>
<dbReference type="OrthoDB" id="10389874at2759"/>
<organism evidence="2 3">
    <name type="scientific">Chlorella sorokiniana</name>
    <name type="common">Freshwater green alga</name>
    <dbReference type="NCBI Taxonomy" id="3076"/>
    <lineage>
        <taxon>Eukaryota</taxon>
        <taxon>Viridiplantae</taxon>
        <taxon>Chlorophyta</taxon>
        <taxon>core chlorophytes</taxon>
        <taxon>Trebouxiophyceae</taxon>
        <taxon>Chlorellales</taxon>
        <taxon>Chlorellaceae</taxon>
        <taxon>Chlorella clade</taxon>
        <taxon>Chlorella</taxon>
    </lineage>
</organism>
<evidence type="ECO:0000313" key="3">
    <source>
        <dbReference type="Proteomes" id="UP000239899"/>
    </source>
</evidence>
<name>A0A2P6TCL2_CHLSO</name>
<feature type="compositionally biased region" description="Low complexity" evidence="1">
    <location>
        <begin position="458"/>
        <end position="472"/>
    </location>
</feature>
<sequence>MAKLVDLEERTERHPQLAGRRFAAVAPEAVAQQLVGAHFLGAGSFCRVWRVDNWTASSRYRNQPVMVPPTKDDAVQEPRLLEVMGLVEELCSQASLHHFSWRVSQQPTLRALWPVHHIAAEFAALMEQLDNIMVHMPAGPAALPLLKLGDLNGAQWQELTREGASWLGTVGFMPRRVRRLYLGEQRTPAAGVGELNYDTYQMGKTLLRVLLEHAGTFVSYPKGTAEEMEQDETNVKGSAITLLTPTLPCGIDTELLTFGVLTALMMSWDGPYTSPADQLRLLPGQAAECLRQWAALCKQWAVTSGGAAFWGATASQRALAELYLRMAELARMPPLDEPLDPGVHVQECGFIAEVVDNFFHYGLHAEERLGPVQGQAAAILQERRELAAGWAAAQAAAAQMAVAEAERRKRFERPSHRSTAWESKVAVRAEQEAAFLEGSSTGRDENAQANNRRKRKAAAVAPAAKKAKPAAAVKPAVAAKPAKAGAAAAAAAAGAPNAAEAENEPPGGDALVLSNKLRLKDVWGEGAREKEKLPQLVGKEHCIAVMLGETVRAALAARTGADALTLQLSKGCRVTFSVARRSVQFSRRELQALAKDVAACKKWNTFVAAALAAWQQEGKEGSQAARLGLLAPLQAAG</sequence>
<gene>
    <name evidence="2" type="ORF">C2E21_9105</name>
</gene>